<reference evidence="4" key="1">
    <citation type="submission" date="2021-02" db="EMBL/GenBank/DDBJ databases">
        <title>FDA dAtabase for Regulatory Grade micrObial Sequences (FDA-ARGOS): Supporting development and validation of Infectious Disease Dx tests.</title>
        <authorList>
            <person name="Sproer C."/>
            <person name="Gronow S."/>
            <person name="Severitt S."/>
            <person name="Schroder I."/>
            <person name="Tallon L."/>
            <person name="Sadzewicz L."/>
            <person name="Zhao X."/>
            <person name="Boylan J."/>
            <person name="Ott S."/>
            <person name="Bowen H."/>
            <person name="Vavikolanu K."/>
            <person name="Mehta A."/>
            <person name="Aluvathingal J."/>
            <person name="Nadendla S."/>
            <person name="Lowell S."/>
            <person name="Myers T."/>
            <person name="Yan Y."/>
            <person name="Sichtig H."/>
        </authorList>
    </citation>
    <scope>NUCLEOTIDE SEQUENCE</scope>
    <source>
        <strain evidence="4">FDAARGOS_1191</strain>
    </source>
</reference>
<keyword evidence="3" id="KW-0732">Signal</keyword>
<dbReference type="EMBL" id="CP069534">
    <property type="protein sequence ID" value="QRP70375.1"/>
    <property type="molecule type" value="Genomic_DNA"/>
</dbReference>
<dbReference type="AlphaFoldDB" id="A0AAX1L7J7"/>
<keyword evidence="2" id="KW-1133">Transmembrane helix</keyword>
<feature type="transmembrane region" description="Helical" evidence="2">
    <location>
        <begin position="875"/>
        <end position="899"/>
    </location>
</feature>
<dbReference type="NCBIfam" id="TIGR03769">
    <property type="entry name" value="P_ac_wall_RPT"/>
    <property type="match status" value="1"/>
</dbReference>
<feature type="compositionally biased region" description="Basic residues" evidence="1">
    <location>
        <begin position="833"/>
        <end position="844"/>
    </location>
</feature>
<feature type="compositionally biased region" description="Low complexity" evidence="1">
    <location>
        <begin position="764"/>
        <end position="776"/>
    </location>
</feature>
<feature type="signal peptide" evidence="3">
    <location>
        <begin position="1"/>
        <end position="18"/>
    </location>
</feature>
<evidence type="ECO:0000313" key="4">
    <source>
        <dbReference type="EMBL" id="QRP70375.1"/>
    </source>
</evidence>
<protein>
    <submittedName>
        <fullName evidence="4">Choice-of-anchor M domain-containing protein</fullName>
    </submittedName>
</protein>
<evidence type="ECO:0000256" key="1">
    <source>
        <dbReference type="SAM" id="MobiDB-lite"/>
    </source>
</evidence>
<organism evidence="4 5">
    <name type="scientific">Corynebacterium glucuronolyticum</name>
    <dbReference type="NCBI Taxonomy" id="39791"/>
    <lineage>
        <taxon>Bacteria</taxon>
        <taxon>Bacillati</taxon>
        <taxon>Actinomycetota</taxon>
        <taxon>Actinomycetes</taxon>
        <taxon>Mycobacteriales</taxon>
        <taxon>Corynebacteriaceae</taxon>
        <taxon>Corynebacterium</taxon>
    </lineage>
</organism>
<evidence type="ECO:0000313" key="5">
    <source>
        <dbReference type="Proteomes" id="UP000617681"/>
    </source>
</evidence>
<proteinExistence type="predicted"/>
<accession>A0AAX1L7J7</accession>
<sequence>MFATPVVGALLAALTALAPTVIDVGHTDSPKAYWDDTANTFTLMTDNGALEKPVPIEETVSWLKADDTWTVPDDEAYSSFGNPGDTYYASPENVGMNWDTKLWQGIGADAGVPVDRFRDATFSLDLVDFSGPGEMTMFQDAVNPGESPVIFLSSARPGRQWTPLTAGSHTHLNTVFTRPGLYRLTYRATARLLDGSVIASTPQQTTWWVGDERLVPTPDPDAPQFTGNVRFDDTGLTLTADAPGVAIFYVDGHELAQVQLADGTAHFPRPKGEGMYEAQFVSEDGAVWGTISEPTAWDNKPELVQHDLAAPDYVVTNTVHEGYHEVSVTGPEPVHVTGGVYETAEDSHPTCEFNYVATPDEPAQRYTDYCTEGLVRATLTPHPLVNDAPSQQVSFPAGDGQATASFAEHEEITAGHVDIGPVVENGTVVMRIMDKSIHRPDSTALVVDGKARRTRSTGRMLDSVYDFIGPKGTEFSLLEQSGANQQSQVWPGFSTEHLPLELRQQGWDIEVEKVSDTGWFGFLTGLSGPTMLLPGRIENAGHLHLNWIFLDTGDHKLRVRAVNRTTGKATGWETVTFRVKDREKGGGEVTPEKPKEENPHKQQPGENKPDGEAVDKHVEVRRGHVDMAFKSGRAYFDIDGVGKRDSGAVTFVVPGGVIPFTQDQDLPWLGFSWSPVGGTVRLARMEGPGTMTVFTPDTFGGRHVHLSSDSDSTLRLDGDHGHAHYAFTFSAPGTYDADFAFTGDDGSTATLRARFDVGAAADETNTQDTPSTQTTPPRAPGAPTKNGKPAPKNEMRARGPYAQGQERAERASGAPVAKTAARQVKKNTTSHAAPKRSHDAKKHAIPRAEGTGEAGQVLSSPRTVQASVEPTRVTWAAGVATGAGGAFLLVGVGLLGVALGRRQRS</sequence>
<keyword evidence="2" id="KW-0812">Transmembrane</keyword>
<evidence type="ECO:0000256" key="3">
    <source>
        <dbReference type="SAM" id="SignalP"/>
    </source>
</evidence>
<evidence type="ECO:0000256" key="2">
    <source>
        <dbReference type="SAM" id="Phobius"/>
    </source>
</evidence>
<name>A0AAX1L7J7_9CORY</name>
<feature type="region of interest" description="Disordered" evidence="1">
    <location>
        <begin position="580"/>
        <end position="613"/>
    </location>
</feature>
<dbReference type="Proteomes" id="UP000617681">
    <property type="component" value="Chromosome"/>
</dbReference>
<feature type="chain" id="PRO_5043903602" evidence="3">
    <location>
        <begin position="19"/>
        <end position="905"/>
    </location>
</feature>
<dbReference type="InterPro" id="IPR022435">
    <property type="entry name" value="Surface-anchored_actinobac"/>
</dbReference>
<dbReference type="RefSeq" id="WP_005393447.1">
    <property type="nucleotide sequence ID" value="NZ_CP069534.1"/>
</dbReference>
<feature type="compositionally biased region" description="Basic and acidic residues" evidence="1">
    <location>
        <begin position="580"/>
        <end position="600"/>
    </location>
</feature>
<keyword evidence="2" id="KW-0472">Membrane</keyword>
<gene>
    <name evidence="4" type="ORF">I6J21_11555</name>
</gene>
<feature type="region of interest" description="Disordered" evidence="1">
    <location>
        <begin position="760"/>
        <end position="844"/>
    </location>
</feature>
<dbReference type="NCBIfam" id="NF038134">
    <property type="entry name" value="choice_anch_M"/>
    <property type="match status" value="3"/>
</dbReference>